<gene>
    <name evidence="2" type="ORF">ACFR9T_16990</name>
</gene>
<feature type="transmembrane region" description="Helical" evidence="1">
    <location>
        <begin position="58"/>
        <end position="82"/>
    </location>
</feature>
<dbReference type="AlphaFoldDB" id="A0ABD6C5P1"/>
<dbReference type="GeneID" id="23797461"/>
<proteinExistence type="predicted"/>
<protein>
    <submittedName>
        <fullName evidence="2">Uncharacterized protein</fullName>
    </submittedName>
</protein>
<feature type="transmembrane region" description="Helical" evidence="1">
    <location>
        <begin position="27"/>
        <end position="52"/>
    </location>
</feature>
<evidence type="ECO:0000313" key="3">
    <source>
        <dbReference type="Proteomes" id="UP001597185"/>
    </source>
</evidence>
<comment type="caution">
    <text evidence="2">The sequence shown here is derived from an EMBL/GenBank/DDBJ whole genome shotgun (WGS) entry which is preliminary data.</text>
</comment>
<dbReference type="EMBL" id="JBHUDB010000025">
    <property type="protein sequence ID" value="MFD1572250.1"/>
    <property type="molecule type" value="Genomic_DNA"/>
</dbReference>
<keyword evidence="3" id="KW-1185">Reference proteome</keyword>
<keyword evidence="1" id="KW-0472">Membrane</keyword>
<evidence type="ECO:0000313" key="2">
    <source>
        <dbReference type="EMBL" id="MFD1572250.1"/>
    </source>
</evidence>
<reference evidence="2 3" key="1">
    <citation type="journal article" date="2019" name="Int. J. Syst. Evol. Microbiol.">
        <title>The Global Catalogue of Microorganisms (GCM) 10K type strain sequencing project: providing services to taxonomists for standard genome sequencing and annotation.</title>
        <authorList>
            <consortium name="The Broad Institute Genomics Platform"/>
            <consortium name="The Broad Institute Genome Sequencing Center for Infectious Disease"/>
            <person name="Wu L."/>
            <person name="Ma J."/>
        </authorList>
    </citation>
    <scope>NUCLEOTIDE SEQUENCE [LARGE SCALE GENOMIC DNA]</scope>
    <source>
        <strain evidence="2 3">CGMCC 1.12689</strain>
    </source>
</reference>
<keyword evidence="1" id="KW-0812">Transmembrane</keyword>
<name>A0ABD6C5P1_9EURY</name>
<dbReference type="RefSeq" id="WP_008523607.1">
    <property type="nucleotide sequence ID" value="NZ_JANHDL010000010.1"/>
</dbReference>
<organism evidence="2 3">
    <name type="scientific">Halorubrum laminariae</name>
    <dbReference type="NCBI Taxonomy" id="1433523"/>
    <lineage>
        <taxon>Archaea</taxon>
        <taxon>Methanobacteriati</taxon>
        <taxon>Methanobacteriota</taxon>
        <taxon>Stenosarchaea group</taxon>
        <taxon>Halobacteria</taxon>
        <taxon>Halobacteriales</taxon>
        <taxon>Haloferacaceae</taxon>
        <taxon>Halorubrum</taxon>
    </lineage>
</organism>
<accession>A0ABD6C5P1</accession>
<dbReference type="Proteomes" id="UP001597185">
    <property type="component" value="Unassembled WGS sequence"/>
</dbReference>
<evidence type="ECO:0000256" key="1">
    <source>
        <dbReference type="SAM" id="Phobius"/>
    </source>
</evidence>
<keyword evidence="1" id="KW-1133">Transmembrane helix</keyword>
<sequence>MGESDDLTESEIRYAVRDGVFRGGWSILSAIFWTILAVFTVLVGLQAVQIAVLPATTGFTAIAFAAIGLLITGASTYLLYLLHWD</sequence>